<evidence type="ECO:0000259" key="1">
    <source>
        <dbReference type="PROSITE" id="PS50943"/>
    </source>
</evidence>
<dbReference type="PANTHER" id="PTHR35010:SF4">
    <property type="entry name" value="BLL5781 PROTEIN"/>
    <property type="match status" value="1"/>
</dbReference>
<dbReference type="AlphaFoldDB" id="A0A2N3V7B2"/>
<dbReference type="CDD" id="cd00093">
    <property type="entry name" value="HTH_XRE"/>
    <property type="match status" value="1"/>
</dbReference>
<dbReference type="PROSITE" id="PS50943">
    <property type="entry name" value="HTH_CROC1"/>
    <property type="match status" value="1"/>
</dbReference>
<dbReference type="Proteomes" id="UP000233766">
    <property type="component" value="Unassembled WGS sequence"/>
</dbReference>
<dbReference type="EMBL" id="PJMW01000002">
    <property type="protein sequence ID" value="PKV77509.1"/>
    <property type="molecule type" value="Genomic_DNA"/>
</dbReference>
<dbReference type="InterPro" id="IPR041413">
    <property type="entry name" value="MLTR_LBD"/>
</dbReference>
<name>A0A2N3V7B2_9NOCA</name>
<dbReference type="InterPro" id="IPR010982">
    <property type="entry name" value="Lambda_DNA-bd_dom_sf"/>
</dbReference>
<dbReference type="PANTHER" id="PTHR35010">
    <property type="entry name" value="BLL4672 PROTEIN-RELATED"/>
    <property type="match status" value="1"/>
</dbReference>
<keyword evidence="3" id="KW-1185">Reference proteome</keyword>
<accession>A0A2N3V7B2</accession>
<dbReference type="SMART" id="SM00530">
    <property type="entry name" value="HTH_XRE"/>
    <property type="match status" value="1"/>
</dbReference>
<comment type="caution">
    <text evidence="2">The sequence shown here is derived from an EMBL/GenBank/DDBJ whole genome shotgun (WGS) entry which is preliminary data.</text>
</comment>
<evidence type="ECO:0000313" key="3">
    <source>
        <dbReference type="Proteomes" id="UP000233766"/>
    </source>
</evidence>
<organism evidence="2 3">
    <name type="scientific">Nocardia fluminea</name>
    <dbReference type="NCBI Taxonomy" id="134984"/>
    <lineage>
        <taxon>Bacteria</taxon>
        <taxon>Bacillati</taxon>
        <taxon>Actinomycetota</taxon>
        <taxon>Actinomycetes</taxon>
        <taxon>Mycobacteriales</taxon>
        <taxon>Nocardiaceae</taxon>
        <taxon>Nocardia</taxon>
    </lineage>
</organism>
<dbReference type="SUPFAM" id="SSF47413">
    <property type="entry name" value="lambda repressor-like DNA-binding domains"/>
    <property type="match status" value="1"/>
</dbReference>
<proteinExistence type="predicted"/>
<reference evidence="2 3" key="1">
    <citation type="submission" date="2017-12" db="EMBL/GenBank/DDBJ databases">
        <title>Sequencing the genomes of 1000 Actinobacteria strains.</title>
        <authorList>
            <person name="Klenk H.-P."/>
        </authorList>
    </citation>
    <scope>NUCLEOTIDE SEQUENCE [LARGE SCALE GENOMIC DNA]</scope>
    <source>
        <strain evidence="2 3">DSM 44489</strain>
    </source>
</reference>
<dbReference type="Pfam" id="PF17765">
    <property type="entry name" value="MLTR_LBD"/>
    <property type="match status" value="1"/>
</dbReference>
<protein>
    <submittedName>
        <fullName evidence="2">Xre family transcriptional regulator</fullName>
    </submittedName>
</protein>
<dbReference type="GO" id="GO:0003677">
    <property type="term" value="F:DNA binding"/>
    <property type="evidence" value="ECO:0007669"/>
    <property type="project" value="InterPro"/>
</dbReference>
<sequence length="288" mass="31454">MTTDDSFEGMAAGSPTRLTRAMTTALSTTGFGPQLRHWRTLRRVSQLDLAIRAETSQRYLSFLEQGRSKPGRTMVIRLAESLELSLRDRNTLLLAAGFAPVFPESDLAAPELAPVREAIGAVLDGHLPYPALVARPRGELVTANAAFDLFTEDVDPELLRAPINVLRLALHPDGVAPRVRNLPDWGRHIMDSLRGRSAHTPDPALDQLIAELSSYLPAPTPGPDHVGFAVPLHLRTPDGDLRLITTLTTFATATDVTIAELHLEAFLPADADSARILRLRAERHRSAP</sequence>
<feature type="domain" description="HTH cro/C1-type" evidence="1">
    <location>
        <begin position="35"/>
        <end position="89"/>
    </location>
</feature>
<dbReference type="Gene3D" id="1.10.260.40">
    <property type="entry name" value="lambda repressor-like DNA-binding domains"/>
    <property type="match status" value="1"/>
</dbReference>
<dbReference type="Pfam" id="PF13560">
    <property type="entry name" value="HTH_31"/>
    <property type="match status" value="1"/>
</dbReference>
<dbReference type="Gene3D" id="3.30.450.180">
    <property type="match status" value="1"/>
</dbReference>
<evidence type="ECO:0000313" key="2">
    <source>
        <dbReference type="EMBL" id="PKV77509.1"/>
    </source>
</evidence>
<dbReference type="InterPro" id="IPR001387">
    <property type="entry name" value="Cro/C1-type_HTH"/>
</dbReference>
<gene>
    <name evidence="2" type="ORF">ATK86_1854</name>
</gene>
<dbReference type="RefSeq" id="WP_409347826.1">
    <property type="nucleotide sequence ID" value="NZ_PJMW01000002.1"/>
</dbReference>